<evidence type="ECO:0000313" key="2">
    <source>
        <dbReference type="Proteomes" id="UP000827872"/>
    </source>
</evidence>
<protein>
    <submittedName>
        <fullName evidence="1">Uncharacterized protein</fullName>
    </submittedName>
</protein>
<sequence>MSVSKKPLNISMGEPMWTLVYEFKTNKIYKAPKGMQDVRFLHTPAMESLCGYEHKAPMNGEDYVVAGMLEGDDVMITSCSFIQPWAQLSPAQRRGLSLTYRKGCNCTIMPCTSVPFEISSNSQCLWTDGLESRVWDGPQAKRMACLPRLNTTDACSWKVLVTQGPGNLRRSLLKQ</sequence>
<reference evidence="1" key="1">
    <citation type="submission" date="2021-08" db="EMBL/GenBank/DDBJ databases">
        <title>The first chromosome-level gecko genome reveals the dynamic sex chromosomes of Neotropical dwarf geckos (Sphaerodactylidae: Sphaerodactylus).</title>
        <authorList>
            <person name="Pinto B.J."/>
            <person name="Keating S.E."/>
            <person name="Gamble T."/>
        </authorList>
    </citation>
    <scope>NUCLEOTIDE SEQUENCE</scope>
    <source>
        <strain evidence="1">TG3544</strain>
    </source>
</reference>
<organism evidence="1 2">
    <name type="scientific">Sphaerodactylus townsendi</name>
    <dbReference type="NCBI Taxonomy" id="933632"/>
    <lineage>
        <taxon>Eukaryota</taxon>
        <taxon>Metazoa</taxon>
        <taxon>Chordata</taxon>
        <taxon>Craniata</taxon>
        <taxon>Vertebrata</taxon>
        <taxon>Euteleostomi</taxon>
        <taxon>Lepidosauria</taxon>
        <taxon>Squamata</taxon>
        <taxon>Bifurcata</taxon>
        <taxon>Gekkota</taxon>
        <taxon>Sphaerodactylidae</taxon>
        <taxon>Sphaerodactylus</taxon>
    </lineage>
</organism>
<accession>A0ACB8EN27</accession>
<gene>
    <name evidence="1" type="ORF">K3G42_032398</name>
</gene>
<comment type="caution">
    <text evidence="1">The sequence shown here is derived from an EMBL/GenBank/DDBJ whole genome shotgun (WGS) entry which is preliminary data.</text>
</comment>
<proteinExistence type="predicted"/>
<name>A0ACB8EN27_9SAUR</name>
<keyword evidence="2" id="KW-1185">Reference proteome</keyword>
<dbReference type="Proteomes" id="UP000827872">
    <property type="component" value="Linkage Group LG03"/>
</dbReference>
<evidence type="ECO:0000313" key="1">
    <source>
        <dbReference type="EMBL" id="KAH7993818.1"/>
    </source>
</evidence>
<dbReference type="EMBL" id="CM037616">
    <property type="protein sequence ID" value="KAH7993818.1"/>
    <property type="molecule type" value="Genomic_DNA"/>
</dbReference>